<dbReference type="InterPro" id="IPR029039">
    <property type="entry name" value="Flavoprotein-like_sf"/>
</dbReference>
<dbReference type="Gene3D" id="3.40.50.360">
    <property type="match status" value="1"/>
</dbReference>
<dbReference type="Proteomes" id="UP000715781">
    <property type="component" value="Unassembled WGS sequence"/>
</dbReference>
<dbReference type="PANTHER" id="PTHR30543">
    <property type="entry name" value="CHROMATE REDUCTASE"/>
    <property type="match status" value="1"/>
</dbReference>
<organism evidence="2 3">
    <name type="scientific">Mojavia pulchra JT2-VF2</name>
    <dbReference type="NCBI Taxonomy" id="287848"/>
    <lineage>
        <taxon>Bacteria</taxon>
        <taxon>Bacillati</taxon>
        <taxon>Cyanobacteriota</taxon>
        <taxon>Cyanophyceae</taxon>
        <taxon>Nostocales</taxon>
        <taxon>Nostocaceae</taxon>
    </lineage>
</organism>
<evidence type="ECO:0000313" key="3">
    <source>
        <dbReference type="Proteomes" id="UP000715781"/>
    </source>
</evidence>
<dbReference type="GO" id="GO:0005829">
    <property type="term" value="C:cytosol"/>
    <property type="evidence" value="ECO:0007669"/>
    <property type="project" value="TreeGrafter"/>
</dbReference>
<protein>
    <submittedName>
        <fullName evidence="2">NAD(P)H-dependent oxidoreductase</fullName>
    </submittedName>
</protein>
<sequence length="238" mass="26531">MLDASLFIPVILGTPRKGRQSEYVAKFIVEQVAARDRLETELIDIRNMAIATDDAGESIKDPQFSATIERADGLIIVAPEYNHGYPGLLKHVLDTCLKEYIHKAVGLCGVSSGPFGGTRVIQNLLPVMRELGLVTIFYDLNFSNVQKLIDESGNLIDKPTYIRRMERFMDELIWMSTVLKYGRQTVSLEKKDTTQTQVNLHANKPCPEMATRMNADVMDTVLQVGVCPETGKVEANLA</sequence>
<name>A0A951Q209_9NOST</name>
<dbReference type="SUPFAM" id="SSF52218">
    <property type="entry name" value="Flavoproteins"/>
    <property type="match status" value="1"/>
</dbReference>
<reference evidence="2" key="2">
    <citation type="journal article" date="2022" name="Microbiol. Resour. Announc.">
        <title>Metagenome Sequencing to Explore Phylogenomics of Terrestrial Cyanobacteria.</title>
        <authorList>
            <person name="Ward R.D."/>
            <person name="Stajich J.E."/>
            <person name="Johansen J.R."/>
            <person name="Huntemann M."/>
            <person name="Clum A."/>
            <person name="Foster B."/>
            <person name="Foster B."/>
            <person name="Roux S."/>
            <person name="Palaniappan K."/>
            <person name="Varghese N."/>
            <person name="Mukherjee S."/>
            <person name="Reddy T.B.K."/>
            <person name="Daum C."/>
            <person name="Copeland A."/>
            <person name="Chen I.A."/>
            <person name="Ivanova N.N."/>
            <person name="Kyrpides N.C."/>
            <person name="Shapiro N."/>
            <person name="Eloe-Fadrosh E.A."/>
            <person name="Pietrasiak N."/>
        </authorList>
    </citation>
    <scope>NUCLEOTIDE SEQUENCE</scope>
    <source>
        <strain evidence="2">JT2-VF2</strain>
    </source>
</reference>
<evidence type="ECO:0000313" key="2">
    <source>
        <dbReference type="EMBL" id="MBW4563846.1"/>
    </source>
</evidence>
<feature type="domain" description="NADPH-dependent FMN reductase-like" evidence="1">
    <location>
        <begin position="10"/>
        <end position="138"/>
    </location>
</feature>
<dbReference type="PANTHER" id="PTHR30543:SF21">
    <property type="entry name" value="NAD(P)H-DEPENDENT FMN REDUCTASE LOT6"/>
    <property type="match status" value="1"/>
</dbReference>
<reference evidence="2" key="1">
    <citation type="submission" date="2021-05" db="EMBL/GenBank/DDBJ databases">
        <authorList>
            <person name="Pietrasiak N."/>
            <person name="Ward R."/>
            <person name="Stajich J.E."/>
            <person name="Kurbessoian T."/>
        </authorList>
    </citation>
    <scope>NUCLEOTIDE SEQUENCE</scope>
    <source>
        <strain evidence="2">JT2-VF2</strain>
    </source>
</reference>
<dbReference type="InterPro" id="IPR005025">
    <property type="entry name" value="FMN_Rdtase-like_dom"/>
</dbReference>
<dbReference type="GO" id="GO:0016491">
    <property type="term" value="F:oxidoreductase activity"/>
    <property type="evidence" value="ECO:0007669"/>
    <property type="project" value="InterPro"/>
</dbReference>
<dbReference type="GO" id="GO:0010181">
    <property type="term" value="F:FMN binding"/>
    <property type="evidence" value="ECO:0007669"/>
    <property type="project" value="TreeGrafter"/>
</dbReference>
<dbReference type="Pfam" id="PF03358">
    <property type="entry name" value="FMN_red"/>
    <property type="match status" value="1"/>
</dbReference>
<dbReference type="AlphaFoldDB" id="A0A951Q209"/>
<gene>
    <name evidence="2" type="ORF">KME32_22435</name>
</gene>
<evidence type="ECO:0000259" key="1">
    <source>
        <dbReference type="Pfam" id="PF03358"/>
    </source>
</evidence>
<accession>A0A951Q209</accession>
<dbReference type="InterPro" id="IPR050712">
    <property type="entry name" value="NAD(P)H-dep_reductase"/>
</dbReference>
<dbReference type="EMBL" id="JAHHHN010000016">
    <property type="protein sequence ID" value="MBW4563846.1"/>
    <property type="molecule type" value="Genomic_DNA"/>
</dbReference>
<proteinExistence type="predicted"/>
<comment type="caution">
    <text evidence="2">The sequence shown here is derived from an EMBL/GenBank/DDBJ whole genome shotgun (WGS) entry which is preliminary data.</text>
</comment>